<dbReference type="EMBL" id="WNWR01000393">
    <property type="protein sequence ID" value="KAE9980224.1"/>
    <property type="molecule type" value="Genomic_DNA"/>
</dbReference>
<keyword evidence="5" id="KW-1185">Reference proteome</keyword>
<evidence type="ECO:0000313" key="2">
    <source>
        <dbReference type="EMBL" id="KAE9973765.1"/>
    </source>
</evidence>
<dbReference type="Proteomes" id="UP000490939">
    <property type="component" value="Unassembled WGS sequence"/>
</dbReference>
<evidence type="ECO:0000313" key="3">
    <source>
        <dbReference type="EMBL" id="KAE9980224.1"/>
    </source>
</evidence>
<protein>
    <submittedName>
        <fullName evidence="2">Uncharacterized protein</fullName>
    </submittedName>
</protein>
<comment type="caution">
    <text evidence="2">The sequence shown here is derived from an EMBL/GenBank/DDBJ whole genome shotgun (WGS) entry which is preliminary data.</text>
</comment>
<proteinExistence type="predicted"/>
<evidence type="ECO:0000313" key="4">
    <source>
        <dbReference type="Proteomes" id="UP000447873"/>
    </source>
</evidence>
<evidence type="ECO:0000313" key="5">
    <source>
        <dbReference type="Proteomes" id="UP000490939"/>
    </source>
</evidence>
<dbReference type="Proteomes" id="UP000447873">
    <property type="component" value="Unassembled WGS sequence"/>
</dbReference>
<gene>
    <name evidence="3" type="ORF">EG327_006670</name>
    <name evidence="2" type="ORF">EG328_004228</name>
</gene>
<sequence length="210" mass="23667">MRNQLASDRVEEDVLLGIRAWKSWHNVRAANLENALLKRPHGNLDEKARLHECDTTPYKMPAPRPSALRRSSTISTATSRIQFQSYFCRGTTNSPCTRCAKGWITGAEEIARHIRQWHECTNLTMETFYECPCTCHGAAFSTMGDLLLHISQKHPQRLSRHERTGQSPAPDDLEGDVGEVELESEDEGLIMMTSRQSSSDKLSLKSRGSP</sequence>
<evidence type="ECO:0000256" key="1">
    <source>
        <dbReference type="SAM" id="MobiDB-lite"/>
    </source>
</evidence>
<name>A0A8H3YU07_VENIN</name>
<reference evidence="2 4" key="1">
    <citation type="submission" date="2018-12" db="EMBL/GenBank/DDBJ databases">
        <title>Venturia inaequalis Genome Resource.</title>
        <authorList>
            <person name="Lichtner F.J."/>
        </authorList>
    </citation>
    <scope>NUCLEOTIDE SEQUENCE [LARGE SCALE GENOMIC DNA]</scope>
    <source>
        <strain evidence="2 4">120213</strain>
        <strain evidence="3 5">DMI_063113</strain>
    </source>
</reference>
<feature type="region of interest" description="Disordered" evidence="1">
    <location>
        <begin position="154"/>
        <end position="210"/>
    </location>
</feature>
<accession>A0A8H3YU07</accession>
<dbReference type="AlphaFoldDB" id="A0A8H3YU07"/>
<dbReference type="EMBL" id="WNWS01000234">
    <property type="protein sequence ID" value="KAE9973765.1"/>
    <property type="molecule type" value="Genomic_DNA"/>
</dbReference>
<feature type="compositionally biased region" description="Acidic residues" evidence="1">
    <location>
        <begin position="171"/>
        <end position="188"/>
    </location>
</feature>
<organism evidence="2 4">
    <name type="scientific">Venturia inaequalis</name>
    <name type="common">Apple scab fungus</name>
    <dbReference type="NCBI Taxonomy" id="5025"/>
    <lineage>
        <taxon>Eukaryota</taxon>
        <taxon>Fungi</taxon>
        <taxon>Dikarya</taxon>
        <taxon>Ascomycota</taxon>
        <taxon>Pezizomycotina</taxon>
        <taxon>Dothideomycetes</taxon>
        <taxon>Pleosporomycetidae</taxon>
        <taxon>Venturiales</taxon>
        <taxon>Venturiaceae</taxon>
        <taxon>Venturia</taxon>
    </lineage>
</organism>
<feature type="compositionally biased region" description="Polar residues" evidence="1">
    <location>
        <begin position="193"/>
        <end position="210"/>
    </location>
</feature>